<accession>A0A3P1WY38</accession>
<evidence type="ECO:0000313" key="3">
    <source>
        <dbReference type="EMBL" id="RRD50838.1"/>
    </source>
</evidence>
<evidence type="ECO:0000313" key="4">
    <source>
        <dbReference type="Proteomes" id="UP000280935"/>
    </source>
</evidence>
<dbReference type="OrthoDB" id="3169239at2"/>
<dbReference type="InterPro" id="IPR013785">
    <property type="entry name" value="Aldolase_TIM"/>
</dbReference>
<sequence length="348" mass="36922">MGGIDLPNRLVMAPLTRLRSGTHGIPDDTVVEYYRQRASVGLILTEGTWPVQEGRSWLGQPGIADDDQAEAWGRVASVVHAEGGRIAMQIMHGGRLSHPEFTGTGRVVSASATAGPEPARLPGGKVEAPTAHALTEDEIWEVIRGFADAARRAVAAGIDAVEVHGANGYLVHQFLSPSTNLRSDGWGGSPARRARFAIEVTRAVVEAVGGERTGIRLSPGNSIQGIDESDAETTRETYATFAAAVAPLGLAFVDVLHPEPGSALVQEIRRASAAPLIINTGFASPSSREEVGGILAQDLADAVAVGRPLIANPDLLRRWREDLPENTPDPGTFYDGGERGYTDYPFVD</sequence>
<proteinExistence type="predicted"/>
<evidence type="ECO:0000256" key="1">
    <source>
        <dbReference type="SAM" id="MobiDB-lite"/>
    </source>
</evidence>
<feature type="domain" description="NADH:flavin oxidoreductase/NADH oxidase N-terminal" evidence="2">
    <location>
        <begin position="2"/>
        <end position="326"/>
    </location>
</feature>
<dbReference type="Proteomes" id="UP000280935">
    <property type="component" value="Unassembled WGS sequence"/>
</dbReference>
<dbReference type="AlphaFoldDB" id="A0A3P1WY38"/>
<dbReference type="PANTHER" id="PTHR22893">
    <property type="entry name" value="NADH OXIDOREDUCTASE-RELATED"/>
    <property type="match status" value="1"/>
</dbReference>
<dbReference type="GO" id="GO:0005829">
    <property type="term" value="C:cytosol"/>
    <property type="evidence" value="ECO:0007669"/>
    <property type="project" value="TreeGrafter"/>
</dbReference>
<dbReference type="CDD" id="cd02933">
    <property type="entry name" value="OYE_like_FMN"/>
    <property type="match status" value="1"/>
</dbReference>
<dbReference type="SUPFAM" id="SSF51395">
    <property type="entry name" value="FMN-linked oxidoreductases"/>
    <property type="match status" value="1"/>
</dbReference>
<dbReference type="EMBL" id="RQYT01000004">
    <property type="protein sequence ID" value="RRD50838.1"/>
    <property type="molecule type" value="Genomic_DNA"/>
</dbReference>
<comment type="caution">
    <text evidence="3">The sequence shown here is derived from an EMBL/GenBank/DDBJ whole genome shotgun (WGS) entry which is preliminary data.</text>
</comment>
<organism evidence="3 4">
    <name type="scientific">Arachnia propionica</name>
    <dbReference type="NCBI Taxonomy" id="1750"/>
    <lineage>
        <taxon>Bacteria</taxon>
        <taxon>Bacillati</taxon>
        <taxon>Actinomycetota</taxon>
        <taxon>Actinomycetes</taxon>
        <taxon>Propionibacteriales</taxon>
        <taxon>Propionibacteriaceae</taxon>
        <taxon>Arachnia</taxon>
    </lineage>
</organism>
<dbReference type="PANTHER" id="PTHR22893:SF91">
    <property type="entry name" value="NADPH DEHYDROGENASE 2-RELATED"/>
    <property type="match status" value="1"/>
</dbReference>
<dbReference type="InterPro" id="IPR045247">
    <property type="entry name" value="Oye-like"/>
</dbReference>
<dbReference type="GO" id="GO:0010181">
    <property type="term" value="F:FMN binding"/>
    <property type="evidence" value="ECO:0007669"/>
    <property type="project" value="InterPro"/>
</dbReference>
<evidence type="ECO:0000259" key="2">
    <source>
        <dbReference type="Pfam" id="PF00724"/>
    </source>
</evidence>
<dbReference type="Gene3D" id="3.20.20.70">
    <property type="entry name" value="Aldolase class I"/>
    <property type="match status" value="1"/>
</dbReference>
<name>A0A3P1WY38_9ACTN</name>
<dbReference type="InterPro" id="IPR001155">
    <property type="entry name" value="OxRdtase_FMN_N"/>
</dbReference>
<feature type="region of interest" description="Disordered" evidence="1">
    <location>
        <begin position="321"/>
        <end position="341"/>
    </location>
</feature>
<gene>
    <name evidence="3" type="ORF">EII35_03415</name>
</gene>
<reference evidence="3 4" key="1">
    <citation type="submission" date="2018-11" db="EMBL/GenBank/DDBJ databases">
        <title>Genomes From Bacteria Associated with the Canine Oral Cavity: a Test Case for Automated Genome-Based Taxonomic Assignment.</title>
        <authorList>
            <person name="Coil D.A."/>
            <person name="Jospin G."/>
            <person name="Darling A.E."/>
            <person name="Wallis C."/>
            <person name="Davis I.J."/>
            <person name="Harris S."/>
            <person name="Eisen J.A."/>
            <person name="Holcombe L.J."/>
            <person name="O'Flynn C."/>
        </authorList>
    </citation>
    <scope>NUCLEOTIDE SEQUENCE [LARGE SCALE GENOMIC DNA]</scope>
    <source>
        <strain evidence="3 4">OH2822_COT-296</strain>
    </source>
</reference>
<dbReference type="GO" id="GO:0016491">
    <property type="term" value="F:oxidoreductase activity"/>
    <property type="evidence" value="ECO:0007669"/>
    <property type="project" value="InterPro"/>
</dbReference>
<protein>
    <submittedName>
        <fullName evidence="3">Alkene reductase</fullName>
    </submittedName>
</protein>
<dbReference type="Pfam" id="PF00724">
    <property type="entry name" value="Oxidored_FMN"/>
    <property type="match status" value="1"/>
</dbReference>